<protein>
    <submittedName>
        <fullName evidence="2">Uncharacterized protein</fullName>
    </submittedName>
</protein>
<dbReference type="EMBL" id="JAKUCV010001117">
    <property type="protein sequence ID" value="KAJ4847592.1"/>
    <property type="molecule type" value="Genomic_DNA"/>
</dbReference>
<reference evidence="2" key="1">
    <citation type="submission" date="2022-02" db="EMBL/GenBank/DDBJ databases">
        <authorList>
            <person name="Henning P.M."/>
            <person name="McCubbin A.G."/>
            <person name="Shore J.S."/>
        </authorList>
    </citation>
    <scope>NUCLEOTIDE SEQUENCE</scope>
    <source>
        <strain evidence="2">F60SS</strain>
        <tissue evidence="2">Leaves</tissue>
    </source>
</reference>
<accession>A0A9Q0JNQ3</accession>
<reference evidence="2" key="2">
    <citation type="journal article" date="2023" name="Plants (Basel)">
        <title>Annotation of the Turnera subulata (Passifloraceae) Draft Genome Reveals the S-Locus Evolved after the Divergence of Turneroideae from Passifloroideae in a Stepwise Manner.</title>
        <authorList>
            <person name="Henning P.M."/>
            <person name="Roalson E.H."/>
            <person name="Mir W."/>
            <person name="McCubbin A.G."/>
            <person name="Shore J.S."/>
        </authorList>
    </citation>
    <scope>NUCLEOTIDE SEQUENCE</scope>
    <source>
        <strain evidence="2">F60SS</strain>
    </source>
</reference>
<evidence type="ECO:0000313" key="2">
    <source>
        <dbReference type="EMBL" id="KAJ4847592.1"/>
    </source>
</evidence>
<organism evidence="2 3">
    <name type="scientific">Turnera subulata</name>
    <dbReference type="NCBI Taxonomy" id="218843"/>
    <lineage>
        <taxon>Eukaryota</taxon>
        <taxon>Viridiplantae</taxon>
        <taxon>Streptophyta</taxon>
        <taxon>Embryophyta</taxon>
        <taxon>Tracheophyta</taxon>
        <taxon>Spermatophyta</taxon>
        <taxon>Magnoliopsida</taxon>
        <taxon>eudicotyledons</taxon>
        <taxon>Gunneridae</taxon>
        <taxon>Pentapetalae</taxon>
        <taxon>rosids</taxon>
        <taxon>fabids</taxon>
        <taxon>Malpighiales</taxon>
        <taxon>Passifloraceae</taxon>
        <taxon>Turnera</taxon>
    </lineage>
</organism>
<name>A0A9Q0JNQ3_9ROSI</name>
<feature type="region of interest" description="Disordered" evidence="1">
    <location>
        <begin position="1"/>
        <end position="24"/>
    </location>
</feature>
<sequence length="96" mass="11124">ETASPAPKRKQAHYSPIPKISNPADTWIKTDQKIGKINTSQIYNRSIPRSRRFSTQAHYENNDETDSNKTTAVGISSENRKSKTSRKRHFSYWTRE</sequence>
<evidence type="ECO:0000313" key="3">
    <source>
        <dbReference type="Proteomes" id="UP001141552"/>
    </source>
</evidence>
<dbReference type="Proteomes" id="UP001141552">
    <property type="component" value="Unassembled WGS sequence"/>
</dbReference>
<dbReference type="AlphaFoldDB" id="A0A9Q0JNQ3"/>
<feature type="region of interest" description="Disordered" evidence="1">
    <location>
        <begin position="47"/>
        <end position="96"/>
    </location>
</feature>
<feature type="compositionally biased region" description="Polar residues" evidence="1">
    <location>
        <begin position="68"/>
        <end position="77"/>
    </location>
</feature>
<proteinExistence type="predicted"/>
<keyword evidence="3" id="KW-1185">Reference proteome</keyword>
<comment type="caution">
    <text evidence="2">The sequence shown here is derived from an EMBL/GenBank/DDBJ whole genome shotgun (WGS) entry which is preliminary data.</text>
</comment>
<gene>
    <name evidence="2" type="ORF">Tsubulata_013911</name>
</gene>
<feature type="non-terminal residue" evidence="2">
    <location>
        <position position="1"/>
    </location>
</feature>
<evidence type="ECO:0000256" key="1">
    <source>
        <dbReference type="SAM" id="MobiDB-lite"/>
    </source>
</evidence>